<protein>
    <submittedName>
        <fullName evidence="4">Uncharacterized protein</fullName>
    </submittedName>
</protein>
<dbReference type="Pfam" id="PF00201">
    <property type="entry name" value="UDPGT"/>
    <property type="match status" value="1"/>
</dbReference>
<sequence>MQKGRLRLPNEPYFRNLYQLKKFLEDVKGKGLERILGNAHNGFIYFSLGGNVKSKDLGSETVATILETLKELPYRVLWKFEADDLPGKLDNIKLIKWAPQQDILST</sequence>
<proteinExistence type="inferred from homology"/>
<name>A0AAV8YNP1_9CUCU</name>
<dbReference type="InterPro" id="IPR050271">
    <property type="entry name" value="UDP-glycosyltransferase"/>
</dbReference>
<evidence type="ECO:0000256" key="3">
    <source>
        <dbReference type="ARBA" id="ARBA00022679"/>
    </source>
</evidence>
<evidence type="ECO:0000256" key="2">
    <source>
        <dbReference type="ARBA" id="ARBA00022676"/>
    </source>
</evidence>
<dbReference type="Proteomes" id="UP001162162">
    <property type="component" value="Unassembled WGS sequence"/>
</dbReference>
<dbReference type="SUPFAM" id="SSF53756">
    <property type="entry name" value="UDP-Glycosyltransferase/glycogen phosphorylase"/>
    <property type="match status" value="1"/>
</dbReference>
<organism evidence="4 5">
    <name type="scientific">Aromia moschata</name>
    <dbReference type="NCBI Taxonomy" id="1265417"/>
    <lineage>
        <taxon>Eukaryota</taxon>
        <taxon>Metazoa</taxon>
        <taxon>Ecdysozoa</taxon>
        <taxon>Arthropoda</taxon>
        <taxon>Hexapoda</taxon>
        <taxon>Insecta</taxon>
        <taxon>Pterygota</taxon>
        <taxon>Neoptera</taxon>
        <taxon>Endopterygota</taxon>
        <taxon>Coleoptera</taxon>
        <taxon>Polyphaga</taxon>
        <taxon>Cucujiformia</taxon>
        <taxon>Chrysomeloidea</taxon>
        <taxon>Cerambycidae</taxon>
        <taxon>Cerambycinae</taxon>
        <taxon>Callichromatini</taxon>
        <taxon>Aromia</taxon>
    </lineage>
</organism>
<dbReference type="InterPro" id="IPR002213">
    <property type="entry name" value="UDP_glucos_trans"/>
</dbReference>
<gene>
    <name evidence="4" type="ORF">NQ318_017205</name>
</gene>
<dbReference type="GO" id="GO:0008194">
    <property type="term" value="F:UDP-glycosyltransferase activity"/>
    <property type="evidence" value="ECO:0007669"/>
    <property type="project" value="InterPro"/>
</dbReference>
<keyword evidence="3" id="KW-0808">Transferase</keyword>
<evidence type="ECO:0000313" key="5">
    <source>
        <dbReference type="Proteomes" id="UP001162162"/>
    </source>
</evidence>
<dbReference type="EMBL" id="JAPWTK010000070">
    <property type="protein sequence ID" value="KAJ8952312.1"/>
    <property type="molecule type" value="Genomic_DNA"/>
</dbReference>
<evidence type="ECO:0000313" key="4">
    <source>
        <dbReference type="EMBL" id="KAJ8952312.1"/>
    </source>
</evidence>
<reference evidence="4" key="1">
    <citation type="journal article" date="2023" name="Insect Mol. Biol.">
        <title>Genome sequencing provides insights into the evolution of gene families encoding plant cell wall-degrading enzymes in longhorned beetles.</title>
        <authorList>
            <person name="Shin N.R."/>
            <person name="Okamura Y."/>
            <person name="Kirsch R."/>
            <person name="Pauchet Y."/>
        </authorList>
    </citation>
    <scope>NUCLEOTIDE SEQUENCE</scope>
    <source>
        <strain evidence="4">AMC_N1</strain>
    </source>
</reference>
<dbReference type="PANTHER" id="PTHR48043:SF159">
    <property type="entry name" value="EG:EG0003.4 PROTEIN-RELATED"/>
    <property type="match status" value="1"/>
</dbReference>
<evidence type="ECO:0000256" key="1">
    <source>
        <dbReference type="ARBA" id="ARBA00009995"/>
    </source>
</evidence>
<keyword evidence="2" id="KW-0328">Glycosyltransferase</keyword>
<keyword evidence="5" id="KW-1185">Reference proteome</keyword>
<dbReference type="AlphaFoldDB" id="A0AAV8YNP1"/>
<dbReference type="PANTHER" id="PTHR48043">
    <property type="entry name" value="EG:EG0003.4 PROTEIN-RELATED"/>
    <property type="match status" value="1"/>
</dbReference>
<comment type="caution">
    <text evidence="4">The sequence shown here is derived from an EMBL/GenBank/DDBJ whole genome shotgun (WGS) entry which is preliminary data.</text>
</comment>
<comment type="similarity">
    <text evidence="1">Belongs to the UDP-glycosyltransferase family.</text>
</comment>
<dbReference type="Gene3D" id="3.40.50.2000">
    <property type="entry name" value="Glycogen Phosphorylase B"/>
    <property type="match status" value="1"/>
</dbReference>
<accession>A0AAV8YNP1</accession>